<dbReference type="SMART" id="SM00852">
    <property type="entry name" value="MoCF_biosynth"/>
    <property type="match status" value="1"/>
</dbReference>
<proteinExistence type="predicted"/>
<organism evidence="4 5">
    <name type="scientific">Aequitasia blattaphilus</name>
    <dbReference type="NCBI Taxonomy" id="2949332"/>
    <lineage>
        <taxon>Bacteria</taxon>
        <taxon>Bacillati</taxon>
        <taxon>Bacillota</taxon>
        <taxon>Clostridia</taxon>
        <taxon>Lachnospirales</taxon>
        <taxon>Lachnospiraceae</taxon>
        <taxon>Aequitasia</taxon>
    </lineage>
</organism>
<dbReference type="InterPro" id="IPR036425">
    <property type="entry name" value="MoaB/Mog-like_dom_sf"/>
</dbReference>
<gene>
    <name evidence="4" type="ORF">NK125_03845</name>
</gene>
<evidence type="ECO:0000256" key="1">
    <source>
        <dbReference type="ARBA" id="ARBA00005046"/>
    </source>
</evidence>
<feature type="domain" description="MoaB/Mog" evidence="3">
    <location>
        <begin position="4"/>
        <end position="148"/>
    </location>
</feature>
<dbReference type="SUPFAM" id="SSF53218">
    <property type="entry name" value="Molybdenum cofactor biosynthesis proteins"/>
    <property type="match status" value="1"/>
</dbReference>
<name>A0ABT1E755_9FIRM</name>
<dbReference type="CDD" id="cd00886">
    <property type="entry name" value="MogA_MoaB"/>
    <property type="match status" value="1"/>
</dbReference>
<dbReference type="InterPro" id="IPR051920">
    <property type="entry name" value="MPT_Adenylyltrnsfr/MoaC-Rel"/>
</dbReference>
<dbReference type="PANTHER" id="PTHR43764:SF1">
    <property type="entry name" value="MOLYBDOPTERIN MOLYBDOTRANSFERASE"/>
    <property type="match status" value="1"/>
</dbReference>
<sequence length="156" mass="16946">MRVALITVNTAVYKNEEEDAAGILLKEILEEDNIEVVFSKALPSDREVLSKVMQRIADSDMADLILTTGGAGCGPEDFTPEATMDITDRMLWGIPEAMRAYTLQKTKRAMLSRGVAGIRTETLIVNLPGKAKAAASVLKYLLPTLTHAVGVIRQAD</sequence>
<evidence type="ECO:0000256" key="2">
    <source>
        <dbReference type="ARBA" id="ARBA00023150"/>
    </source>
</evidence>
<keyword evidence="5" id="KW-1185">Reference proteome</keyword>
<dbReference type="PANTHER" id="PTHR43764">
    <property type="entry name" value="MOLYBDENUM COFACTOR BIOSYNTHESIS"/>
    <property type="match status" value="1"/>
</dbReference>
<dbReference type="Gene3D" id="3.40.980.10">
    <property type="entry name" value="MoaB/Mog-like domain"/>
    <property type="match status" value="1"/>
</dbReference>
<evidence type="ECO:0000259" key="3">
    <source>
        <dbReference type="SMART" id="SM00852"/>
    </source>
</evidence>
<dbReference type="Proteomes" id="UP001523566">
    <property type="component" value="Unassembled WGS sequence"/>
</dbReference>
<comment type="pathway">
    <text evidence="1">Cofactor biosynthesis; molybdopterin biosynthesis.</text>
</comment>
<evidence type="ECO:0000313" key="4">
    <source>
        <dbReference type="EMBL" id="MCP1101546.1"/>
    </source>
</evidence>
<dbReference type="NCBIfam" id="TIGR00177">
    <property type="entry name" value="molyb_syn"/>
    <property type="match status" value="1"/>
</dbReference>
<dbReference type="EMBL" id="JAMZFW010000004">
    <property type="protein sequence ID" value="MCP1101546.1"/>
    <property type="molecule type" value="Genomic_DNA"/>
</dbReference>
<evidence type="ECO:0000313" key="5">
    <source>
        <dbReference type="Proteomes" id="UP001523566"/>
    </source>
</evidence>
<protein>
    <submittedName>
        <fullName evidence="4">MogA/MoaB family molybdenum cofactor biosynthesis protein</fullName>
    </submittedName>
</protein>
<accession>A0ABT1E755</accession>
<dbReference type="Pfam" id="PF00994">
    <property type="entry name" value="MoCF_biosynth"/>
    <property type="match status" value="1"/>
</dbReference>
<dbReference type="InterPro" id="IPR001453">
    <property type="entry name" value="MoaB/Mog_dom"/>
</dbReference>
<reference evidence="4 5" key="1">
    <citation type="journal article" date="2022" name="Genome Biol. Evol.">
        <title>Host diet, physiology and behaviors set the stage for Lachnospiraceae cladogenesis.</title>
        <authorList>
            <person name="Vera-Ponce De Leon A."/>
            <person name="Schneider M."/>
            <person name="Jahnes B.C."/>
            <person name="Sadowski V."/>
            <person name="Camuy-Velez L.A."/>
            <person name="Duan J."/>
            <person name="Sabree Z.L."/>
        </authorList>
    </citation>
    <scope>NUCLEOTIDE SEQUENCE [LARGE SCALE GENOMIC DNA]</scope>
    <source>
        <strain evidence="4 5">PAL113</strain>
    </source>
</reference>
<comment type="caution">
    <text evidence="4">The sequence shown here is derived from an EMBL/GenBank/DDBJ whole genome shotgun (WGS) entry which is preliminary data.</text>
</comment>
<keyword evidence="2" id="KW-0501">Molybdenum cofactor biosynthesis</keyword>
<dbReference type="RefSeq" id="WP_262065333.1">
    <property type="nucleotide sequence ID" value="NZ_JAMXOD010000004.1"/>
</dbReference>